<dbReference type="AlphaFoldDB" id="A0A7S3N2D0"/>
<dbReference type="EMBL" id="HBIH01035611">
    <property type="protein sequence ID" value="CAE0333581.1"/>
    <property type="molecule type" value="Transcribed_RNA"/>
</dbReference>
<accession>A0A7S3N2D0</accession>
<name>A0A7S3N2D0_9SPIT</name>
<feature type="region of interest" description="Disordered" evidence="1">
    <location>
        <begin position="130"/>
        <end position="149"/>
    </location>
</feature>
<evidence type="ECO:0000256" key="1">
    <source>
        <dbReference type="SAM" id="MobiDB-lite"/>
    </source>
</evidence>
<proteinExistence type="predicted"/>
<sequence length="149" mass="16788">MQAGQMQAAKKKPNDIIKQCREGNASEQQIAQIKANLKQQDASQDRKMLQFEDVRSSLRDFGFEVHRPAFLDNRKNDVYSVRGPLKSFSKVEPTDEEIDFEEEGEALAGLELGKKEHFLLEQNLMKRAKDGAAKAEEAKLGESSESEST</sequence>
<evidence type="ECO:0000313" key="2">
    <source>
        <dbReference type="EMBL" id="CAE0333581.1"/>
    </source>
</evidence>
<organism evidence="2">
    <name type="scientific">Strombidium inclinatum</name>
    <dbReference type="NCBI Taxonomy" id="197538"/>
    <lineage>
        <taxon>Eukaryota</taxon>
        <taxon>Sar</taxon>
        <taxon>Alveolata</taxon>
        <taxon>Ciliophora</taxon>
        <taxon>Intramacronucleata</taxon>
        <taxon>Spirotrichea</taxon>
        <taxon>Oligotrichia</taxon>
        <taxon>Strombidiidae</taxon>
        <taxon>Strombidium</taxon>
    </lineage>
</organism>
<feature type="compositionally biased region" description="Basic and acidic residues" evidence="1">
    <location>
        <begin position="130"/>
        <end position="142"/>
    </location>
</feature>
<gene>
    <name evidence="2" type="ORF">SINC0208_LOCUS14219</name>
</gene>
<reference evidence="2" key="1">
    <citation type="submission" date="2021-01" db="EMBL/GenBank/DDBJ databases">
        <authorList>
            <person name="Corre E."/>
            <person name="Pelletier E."/>
            <person name="Niang G."/>
            <person name="Scheremetjew M."/>
            <person name="Finn R."/>
            <person name="Kale V."/>
            <person name="Holt S."/>
            <person name="Cochrane G."/>
            <person name="Meng A."/>
            <person name="Brown T."/>
            <person name="Cohen L."/>
        </authorList>
    </citation>
    <scope>NUCLEOTIDE SEQUENCE</scope>
    <source>
        <strain evidence="2">S3</strain>
    </source>
</reference>
<protein>
    <submittedName>
        <fullName evidence="2">Uncharacterized protein</fullName>
    </submittedName>
</protein>